<gene>
    <name evidence="1" type="ORF">DHETER_LOCUS277</name>
</gene>
<reference evidence="1" key="1">
    <citation type="submission" date="2021-06" db="EMBL/GenBank/DDBJ databases">
        <authorList>
            <person name="Kallberg Y."/>
            <person name="Tangrot J."/>
            <person name="Rosling A."/>
        </authorList>
    </citation>
    <scope>NUCLEOTIDE SEQUENCE</scope>
    <source>
        <strain evidence="1">IL203A</strain>
    </source>
</reference>
<name>A0ACA9JXU9_9GLOM</name>
<evidence type="ECO:0000313" key="2">
    <source>
        <dbReference type="Proteomes" id="UP000789702"/>
    </source>
</evidence>
<keyword evidence="2" id="KW-1185">Reference proteome</keyword>
<protein>
    <submittedName>
        <fullName evidence="1">5247_t:CDS:1</fullName>
    </submittedName>
</protein>
<organism evidence="1 2">
    <name type="scientific">Dentiscutata heterogama</name>
    <dbReference type="NCBI Taxonomy" id="1316150"/>
    <lineage>
        <taxon>Eukaryota</taxon>
        <taxon>Fungi</taxon>
        <taxon>Fungi incertae sedis</taxon>
        <taxon>Mucoromycota</taxon>
        <taxon>Glomeromycotina</taxon>
        <taxon>Glomeromycetes</taxon>
        <taxon>Diversisporales</taxon>
        <taxon>Gigasporaceae</taxon>
        <taxon>Dentiscutata</taxon>
    </lineage>
</organism>
<sequence>MKKDLKSPSGWKTKGYIPIILKPQEDYKIIKEAKFDKGMMLGYRLFPPYIDKSTEDIYQLPNIHTHSCGELTYDSENSGINEKELDENVSKNLKFINGINDNIDDENIDRNIEANRNDDIYLDFNGNRNDDIYLEYNDYIGNRQDYNDDNISHYSLSDQEDMPQTPGSVSYPINIINSNRNNDETLDSPNSNSKVLICNEIEFIYLTIPKESLLELMDSLDRLSDDDIRSGSSPGFGFGVEGTLKGIFYKIIKVEDKVGFAYQRRLSGEFN</sequence>
<proteinExistence type="predicted"/>
<dbReference type="Proteomes" id="UP000789702">
    <property type="component" value="Unassembled WGS sequence"/>
</dbReference>
<evidence type="ECO:0000313" key="1">
    <source>
        <dbReference type="EMBL" id="CAG8441301.1"/>
    </source>
</evidence>
<accession>A0ACA9JXU9</accession>
<dbReference type="EMBL" id="CAJVPU010000120">
    <property type="protein sequence ID" value="CAG8441301.1"/>
    <property type="molecule type" value="Genomic_DNA"/>
</dbReference>
<comment type="caution">
    <text evidence="1">The sequence shown here is derived from an EMBL/GenBank/DDBJ whole genome shotgun (WGS) entry which is preliminary data.</text>
</comment>